<comment type="subcellular location">
    <subcellularLocation>
        <location evidence="1">Secreted</location>
    </subcellularLocation>
</comment>
<dbReference type="PANTHER" id="PTHR34216:SF3">
    <property type="entry name" value="POLY-BETA-1,6-N-ACETYL-D-GLUCOSAMINE N-DEACETYLASE"/>
    <property type="match status" value="1"/>
</dbReference>
<dbReference type="EMBL" id="JAAAMU010000007">
    <property type="protein sequence ID" value="NBC70592.1"/>
    <property type="molecule type" value="Genomic_DNA"/>
</dbReference>
<evidence type="ECO:0000256" key="1">
    <source>
        <dbReference type="ARBA" id="ARBA00004613"/>
    </source>
</evidence>
<dbReference type="GO" id="GO:0005576">
    <property type="term" value="C:extracellular region"/>
    <property type="evidence" value="ECO:0007669"/>
    <property type="project" value="UniProtKB-SubCell"/>
</dbReference>
<feature type="transmembrane region" description="Helical" evidence="3">
    <location>
        <begin position="345"/>
        <end position="363"/>
    </location>
</feature>
<feature type="domain" description="NodB homology" evidence="4">
    <location>
        <begin position="135"/>
        <end position="378"/>
    </location>
</feature>
<dbReference type="InterPro" id="IPR002509">
    <property type="entry name" value="NODB_dom"/>
</dbReference>
<dbReference type="GO" id="GO:0016810">
    <property type="term" value="F:hydrolase activity, acting on carbon-nitrogen (but not peptide) bonds"/>
    <property type="evidence" value="ECO:0007669"/>
    <property type="project" value="InterPro"/>
</dbReference>
<dbReference type="PROSITE" id="PS51677">
    <property type="entry name" value="NODB"/>
    <property type="match status" value="1"/>
</dbReference>
<gene>
    <name evidence="5" type="ORF">GT003_16440</name>
</gene>
<evidence type="ECO:0000256" key="3">
    <source>
        <dbReference type="SAM" id="Phobius"/>
    </source>
</evidence>
<dbReference type="OrthoDB" id="9778320at2"/>
<dbReference type="RefSeq" id="WP_161699672.1">
    <property type="nucleotide sequence ID" value="NZ_JAAAMU010000007.1"/>
</dbReference>
<sequence length="378" mass="42545">MSYRFRIILLSSLLLGLMALCCVLTIQAYHNRMPFVGRMFYGTGSAAGTGGNPEASEPLWGGLKPGADEPHGMYYKGRVLVLMYHEVEQAPHDAAALSAAKFERQLELMKRNNFHWITMDQYRSFILHGDPVPDNAVLLTFDDGYESFYRYAYPILRKYGAPATSFLIAGTIGNPHHAGVPKLNWNQVKEMHRNGIAFYSHSYDSHRYEPTDAKGRHMIAALTGPVFLKDKGRRETEQEYEHRVKTDLEQANTVLDRELGAPNHVLAFPYGAFSKPLLHICSQLGIDVTLTVKDGLDGPGQSNGFRLNAGGAQNDPDMQLALMKLAKEKLGHAHFDRAPQQKREALWTLTAMAAIAVVLLMSIRNRKREKRRSAYFMY</sequence>
<organism evidence="5 6">
    <name type="scientific">Paenibacillus sacheonensis</name>
    <dbReference type="NCBI Taxonomy" id="742054"/>
    <lineage>
        <taxon>Bacteria</taxon>
        <taxon>Bacillati</taxon>
        <taxon>Bacillota</taxon>
        <taxon>Bacilli</taxon>
        <taxon>Bacillales</taxon>
        <taxon>Paenibacillaceae</taxon>
        <taxon>Paenibacillus</taxon>
    </lineage>
</organism>
<accession>A0A7X5BZC9</accession>
<evidence type="ECO:0000313" key="6">
    <source>
        <dbReference type="Proteomes" id="UP000558113"/>
    </source>
</evidence>
<proteinExistence type="predicted"/>
<dbReference type="Proteomes" id="UP000558113">
    <property type="component" value="Unassembled WGS sequence"/>
</dbReference>
<dbReference type="PANTHER" id="PTHR34216">
    <property type="match status" value="1"/>
</dbReference>
<keyword evidence="3" id="KW-0472">Membrane</keyword>
<dbReference type="SUPFAM" id="SSF88713">
    <property type="entry name" value="Glycoside hydrolase/deacetylase"/>
    <property type="match status" value="1"/>
</dbReference>
<dbReference type="Pfam" id="PF01522">
    <property type="entry name" value="Polysacc_deac_1"/>
    <property type="match status" value="1"/>
</dbReference>
<keyword evidence="6" id="KW-1185">Reference proteome</keyword>
<dbReference type="Gene3D" id="3.20.20.370">
    <property type="entry name" value="Glycoside hydrolase/deacetylase"/>
    <property type="match status" value="1"/>
</dbReference>
<dbReference type="InterPro" id="IPR011330">
    <property type="entry name" value="Glyco_hydro/deAcase_b/a-brl"/>
</dbReference>
<dbReference type="AlphaFoldDB" id="A0A7X5BZC9"/>
<keyword evidence="2" id="KW-0732">Signal</keyword>
<evidence type="ECO:0000259" key="4">
    <source>
        <dbReference type="PROSITE" id="PS51677"/>
    </source>
</evidence>
<keyword evidence="3" id="KW-1133">Transmembrane helix</keyword>
<name>A0A7X5BZC9_9BACL</name>
<evidence type="ECO:0000256" key="2">
    <source>
        <dbReference type="ARBA" id="ARBA00022729"/>
    </source>
</evidence>
<evidence type="ECO:0000313" key="5">
    <source>
        <dbReference type="EMBL" id="NBC70592.1"/>
    </source>
</evidence>
<dbReference type="GO" id="GO:0005975">
    <property type="term" value="P:carbohydrate metabolic process"/>
    <property type="evidence" value="ECO:0007669"/>
    <property type="project" value="InterPro"/>
</dbReference>
<dbReference type="InterPro" id="IPR051398">
    <property type="entry name" value="Polysacch_Deacetylase"/>
</dbReference>
<keyword evidence="3" id="KW-0812">Transmembrane</keyword>
<protein>
    <submittedName>
        <fullName evidence="5">Polysaccharide deacetylase family protein</fullName>
    </submittedName>
</protein>
<reference evidence="5 6" key="1">
    <citation type="submission" date="2020-01" db="EMBL/GenBank/DDBJ databases">
        <title>Paenibacillus soybeanensis sp. nov. isolated from the nodules of soybean (Glycine max(L.) Merr).</title>
        <authorList>
            <person name="Wang H."/>
        </authorList>
    </citation>
    <scope>NUCLEOTIDE SEQUENCE [LARGE SCALE GENOMIC DNA]</scope>
    <source>
        <strain evidence="5 6">DSM 23054</strain>
    </source>
</reference>
<comment type="caution">
    <text evidence="5">The sequence shown here is derived from an EMBL/GenBank/DDBJ whole genome shotgun (WGS) entry which is preliminary data.</text>
</comment>